<dbReference type="InterPro" id="IPR039093">
    <property type="entry name" value="XRP2"/>
</dbReference>
<comment type="subcellular location">
    <subcellularLocation>
        <location evidence="1">Cell membrane</location>
        <topology evidence="1">Lipid-anchor</topology>
        <orientation evidence="1">Cytoplasmic side</orientation>
    </subcellularLocation>
</comment>
<dbReference type="AlphaFoldDB" id="A0ABD0K3S7"/>
<evidence type="ECO:0000256" key="14">
    <source>
        <dbReference type="PIRSR" id="PIRSR037947-2"/>
    </source>
</evidence>
<evidence type="ECO:0000256" key="9">
    <source>
        <dbReference type="ARBA" id="ARBA00023136"/>
    </source>
</evidence>
<dbReference type="SUPFAM" id="SSF69340">
    <property type="entry name" value="C-terminal domain of adenylylcyclase associated protein"/>
    <property type="match status" value="1"/>
</dbReference>
<dbReference type="GO" id="GO:0005525">
    <property type="term" value="F:GTP binding"/>
    <property type="evidence" value="ECO:0007669"/>
    <property type="project" value="UniProtKB-UniRule"/>
</dbReference>
<name>A0ABD0K3S7_9CAEN</name>
<dbReference type="PIRSF" id="PIRSF037947">
    <property type="entry name" value="Protein_XRP2"/>
    <property type="match status" value="1"/>
</dbReference>
<dbReference type="Proteomes" id="UP001519460">
    <property type="component" value="Unassembled WGS sequence"/>
</dbReference>
<dbReference type="EMBL" id="JACVVK020000261">
    <property type="protein sequence ID" value="KAK7481501.1"/>
    <property type="molecule type" value="Genomic_DNA"/>
</dbReference>
<evidence type="ECO:0000256" key="4">
    <source>
        <dbReference type="ARBA" id="ARBA00022468"/>
    </source>
</evidence>
<organism evidence="16 17">
    <name type="scientific">Batillaria attramentaria</name>
    <dbReference type="NCBI Taxonomy" id="370345"/>
    <lineage>
        <taxon>Eukaryota</taxon>
        <taxon>Metazoa</taxon>
        <taxon>Spiralia</taxon>
        <taxon>Lophotrochozoa</taxon>
        <taxon>Mollusca</taxon>
        <taxon>Gastropoda</taxon>
        <taxon>Caenogastropoda</taxon>
        <taxon>Sorbeoconcha</taxon>
        <taxon>Cerithioidea</taxon>
        <taxon>Batillariidae</taxon>
        <taxon>Batillaria</taxon>
    </lineage>
</organism>
<keyword evidence="4 12" id="KW-0343">GTPase activation</keyword>
<sequence length="354" mass="40311">MGCIFSWFRRRSNQQQLENVPEEAPKVYSWDVRDRSKAQDYIIQNKKGETLGRMPGTVNGQQFVIQNCQDCNIYIFDYTATVTIDDCSNCNFFLGPVKQSLFIRECQQCRLVAACQQFRTRDCRLIDLFLLCDSQPIIESSSKMRFACFRYSYPQLEGQFRSSGLSIFNNNWSNLHDFTPVPGEGANFGFLPEDAKVEEYVPLPTTEPFSTVEVSTDPMQSVVPQTLGTRRKPFTENCLIVFFNDGGSHDRALNFLEMMRKQHPDCVLVQTRELAMQPDDASRVFITDSYASAVKQGPVIGVEYCGEEVVRKCQERVVDIMTGTTGLVFVSQNPASAEQQIDNFFNFADMQMGL</sequence>
<dbReference type="GO" id="GO:0005886">
    <property type="term" value="C:plasma membrane"/>
    <property type="evidence" value="ECO:0007669"/>
    <property type="project" value="UniProtKB-SubCell"/>
</dbReference>
<gene>
    <name evidence="16" type="ORF">BaRGS_00027263</name>
</gene>
<protein>
    <recommendedName>
        <fullName evidence="3 12">Protein XRP2</fullName>
    </recommendedName>
</protein>
<comment type="function">
    <text evidence="12">Acts as a GTPase-activating protein (GAP) for tubulin in concert with tubulin-specific chaperone C, but does not enhance tubulin heterodimerization.</text>
</comment>
<evidence type="ECO:0000256" key="11">
    <source>
        <dbReference type="ARBA" id="ARBA00023288"/>
    </source>
</evidence>
<proteinExistence type="inferred from homology"/>
<keyword evidence="11" id="KW-0449">Lipoprotein</keyword>
<evidence type="ECO:0000256" key="7">
    <source>
        <dbReference type="ARBA" id="ARBA00022741"/>
    </source>
</evidence>
<dbReference type="PANTHER" id="PTHR15440:SF0">
    <property type="entry name" value="PROTEIN XRP2"/>
    <property type="match status" value="1"/>
</dbReference>
<dbReference type="PROSITE" id="PS51329">
    <property type="entry name" value="C_CAP_COFACTOR_C"/>
    <property type="match status" value="1"/>
</dbReference>
<evidence type="ECO:0000256" key="10">
    <source>
        <dbReference type="ARBA" id="ARBA00023139"/>
    </source>
</evidence>
<evidence type="ECO:0000256" key="13">
    <source>
        <dbReference type="PIRSR" id="PIRSR037947-1"/>
    </source>
</evidence>
<feature type="domain" description="C-CAP/cofactor C-like" evidence="15">
    <location>
        <begin position="25"/>
        <end position="180"/>
    </location>
</feature>
<feature type="binding site" evidence="13">
    <location>
        <begin position="116"/>
        <end position="119"/>
    </location>
    <ligand>
        <name>GTP</name>
        <dbReference type="ChEBI" id="CHEBI:37565"/>
    </ligand>
</feature>
<keyword evidence="8 12" id="KW-0342">GTP-binding</keyword>
<keyword evidence="10" id="KW-0564">Palmitate</keyword>
<keyword evidence="6" id="KW-0519">Myristate</keyword>
<evidence type="ECO:0000256" key="6">
    <source>
        <dbReference type="ARBA" id="ARBA00022707"/>
    </source>
</evidence>
<dbReference type="SMART" id="SM00673">
    <property type="entry name" value="CARP"/>
    <property type="match status" value="2"/>
</dbReference>
<dbReference type="PANTHER" id="PTHR15440">
    <property type="entry name" value="XRP2 PROTEIN"/>
    <property type="match status" value="1"/>
</dbReference>
<dbReference type="Gene3D" id="3.30.70.141">
    <property type="entry name" value="Nucleoside diphosphate kinase-like domain"/>
    <property type="match status" value="1"/>
</dbReference>
<keyword evidence="17" id="KW-1185">Reference proteome</keyword>
<evidence type="ECO:0000256" key="8">
    <source>
        <dbReference type="ARBA" id="ARBA00023134"/>
    </source>
</evidence>
<dbReference type="Gene3D" id="2.160.20.70">
    <property type="match status" value="1"/>
</dbReference>
<feature type="lipid moiety-binding region" description="N-myristoyl glycine" evidence="14">
    <location>
        <position position="2"/>
    </location>
</feature>
<evidence type="ECO:0000256" key="1">
    <source>
        <dbReference type="ARBA" id="ARBA00004342"/>
    </source>
</evidence>
<dbReference type="InterPro" id="IPR036850">
    <property type="entry name" value="NDK-like_dom_sf"/>
</dbReference>
<dbReference type="Pfam" id="PF07986">
    <property type="entry name" value="TBCC"/>
    <property type="match status" value="1"/>
</dbReference>
<keyword evidence="9" id="KW-0472">Membrane</keyword>
<comment type="caution">
    <text evidence="16">The sequence shown here is derived from an EMBL/GenBank/DDBJ whole genome shotgun (WGS) entry which is preliminary data.</text>
</comment>
<dbReference type="InterPro" id="IPR012945">
    <property type="entry name" value="Tubulin-bd_cofactor_C_dom"/>
</dbReference>
<accession>A0ABD0K3S7</accession>
<keyword evidence="5" id="KW-1003">Cell membrane</keyword>
<evidence type="ECO:0000256" key="3">
    <source>
        <dbReference type="ARBA" id="ARBA00015771"/>
    </source>
</evidence>
<comment type="similarity">
    <text evidence="2 12">Belongs to the TBCC family.</text>
</comment>
<dbReference type="InterPro" id="IPR016098">
    <property type="entry name" value="CAP/MinC_C"/>
</dbReference>
<evidence type="ECO:0000256" key="5">
    <source>
        <dbReference type="ARBA" id="ARBA00022475"/>
    </source>
</evidence>
<evidence type="ECO:0000256" key="12">
    <source>
        <dbReference type="PIRNR" id="PIRNR037947"/>
    </source>
</evidence>
<dbReference type="GO" id="GO:0005096">
    <property type="term" value="F:GTPase activator activity"/>
    <property type="evidence" value="ECO:0007669"/>
    <property type="project" value="UniProtKB-UniRule"/>
</dbReference>
<evidence type="ECO:0000313" key="17">
    <source>
        <dbReference type="Proteomes" id="UP001519460"/>
    </source>
</evidence>
<evidence type="ECO:0000313" key="16">
    <source>
        <dbReference type="EMBL" id="KAK7481501.1"/>
    </source>
</evidence>
<dbReference type="InterPro" id="IPR017901">
    <property type="entry name" value="C-CAP_CF_C-like"/>
</dbReference>
<reference evidence="16 17" key="1">
    <citation type="journal article" date="2023" name="Sci. Data">
        <title>Genome assembly of the Korean intertidal mud-creeper Batillaria attramentaria.</title>
        <authorList>
            <person name="Patra A.K."/>
            <person name="Ho P.T."/>
            <person name="Jun S."/>
            <person name="Lee S.J."/>
            <person name="Kim Y."/>
            <person name="Won Y.J."/>
        </authorList>
    </citation>
    <scope>NUCLEOTIDE SEQUENCE [LARGE SCALE GENOMIC DNA]</scope>
    <source>
        <strain evidence="16">Wonlab-2016</strain>
    </source>
</reference>
<evidence type="ECO:0000259" key="15">
    <source>
        <dbReference type="PROSITE" id="PS51329"/>
    </source>
</evidence>
<dbReference type="FunFam" id="2.160.20.70:FF:000004">
    <property type="entry name" value="Protein XRP2"/>
    <property type="match status" value="1"/>
</dbReference>
<feature type="lipid moiety-binding region" description="S-palmitoyl cysteine" evidence="14">
    <location>
        <position position="3"/>
    </location>
</feature>
<keyword evidence="7 12" id="KW-0547">Nucleotide-binding</keyword>
<dbReference type="InterPro" id="IPR006599">
    <property type="entry name" value="CARP_motif"/>
</dbReference>
<evidence type="ECO:0000256" key="2">
    <source>
        <dbReference type="ARBA" id="ARBA00008848"/>
    </source>
</evidence>
<dbReference type="InterPro" id="IPR036223">
    <property type="entry name" value="CAP_C_sf"/>
</dbReference>